<dbReference type="Proteomes" id="UP001372338">
    <property type="component" value="Unassembled WGS sequence"/>
</dbReference>
<organism evidence="1 2">
    <name type="scientific">Crotalaria pallida</name>
    <name type="common">Smooth rattlebox</name>
    <name type="synonym">Crotalaria striata</name>
    <dbReference type="NCBI Taxonomy" id="3830"/>
    <lineage>
        <taxon>Eukaryota</taxon>
        <taxon>Viridiplantae</taxon>
        <taxon>Streptophyta</taxon>
        <taxon>Embryophyta</taxon>
        <taxon>Tracheophyta</taxon>
        <taxon>Spermatophyta</taxon>
        <taxon>Magnoliopsida</taxon>
        <taxon>eudicotyledons</taxon>
        <taxon>Gunneridae</taxon>
        <taxon>Pentapetalae</taxon>
        <taxon>rosids</taxon>
        <taxon>fabids</taxon>
        <taxon>Fabales</taxon>
        <taxon>Fabaceae</taxon>
        <taxon>Papilionoideae</taxon>
        <taxon>50 kb inversion clade</taxon>
        <taxon>genistoids sensu lato</taxon>
        <taxon>core genistoids</taxon>
        <taxon>Crotalarieae</taxon>
        <taxon>Crotalaria</taxon>
    </lineage>
</organism>
<gene>
    <name evidence="1" type="ORF">RIF29_10741</name>
</gene>
<dbReference type="AlphaFoldDB" id="A0AAN9IK05"/>
<protein>
    <submittedName>
        <fullName evidence="1">Uncharacterized protein</fullName>
    </submittedName>
</protein>
<comment type="caution">
    <text evidence="1">The sequence shown here is derived from an EMBL/GenBank/DDBJ whole genome shotgun (WGS) entry which is preliminary data.</text>
</comment>
<sequence length="75" mass="8153">MHPTSNVGQHLFLTNSHISLSLSLSLSLSSLSSHPDPPPETPVPFPFPRVLLPLLDSVPEFACRISSDPKPQPFP</sequence>
<evidence type="ECO:0000313" key="2">
    <source>
        <dbReference type="Proteomes" id="UP001372338"/>
    </source>
</evidence>
<proteinExistence type="predicted"/>
<evidence type="ECO:0000313" key="1">
    <source>
        <dbReference type="EMBL" id="KAK7282157.1"/>
    </source>
</evidence>
<keyword evidence="2" id="KW-1185">Reference proteome</keyword>
<reference evidence="1 2" key="1">
    <citation type="submission" date="2024-01" db="EMBL/GenBank/DDBJ databases">
        <title>The genomes of 5 underutilized Papilionoideae crops provide insights into root nodulation and disease resistanc.</title>
        <authorList>
            <person name="Yuan L."/>
        </authorList>
    </citation>
    <scope>NUCLEOTIDE SEQUENCE [LARGE SCALE GENOMIC DNA]</scope>
    <source>
        <strain evidence="1">ZHUSHIDOU_FW_LH</strain>
        <tissue evidence="1">Leaf</tissue>
    </source>
</reference>
<name>A0AAN9IK05_CROPI</name>
<accession>A0AAN9IK05</accession>
<dbReference type="EMBL" id="JAYWIO010000002">
    <property type="protein sequence ID" value="KAK7282157.1"/>
    <property type="molecule type" value="Genomic_DNA"/>
</dbReference>